<dbReference type="Pfam" id="PF00535">
    <property type="entry name" value="Glycos_transf_2"/>
    <property type="match status" value="1"/>
</dbReference>
<dbReference type="Proteomes" id="UP000544107">
    <property type="component" value="Unassembled WGS sequence"/>
</dbReference>
<proteinExistence type="predicted"/>
<dbReference type="InterPro" id="IPR050834">
    <property type="entry name" value="Glycosyltransf_2"/>
</dbReference>
<dbReference type="Proteomes" id="UP000185598">
    <property type="component" value="Unassembled WGS sequence"/>
</dbReference>
<evidence type="ECO:0000313" key="4">
    <source>
        <dbReference type="Proteomes" id="UP000185598"/>
    </source>
</evidence>
<name>A0A1Q9ABZ1_9HYPH</name>
<evidence type="ECO:0000313" key="3">
    <source>
        <dbReference type="EMBL" id="OLP52362.1"/>
    </source>
</evidence>
<dbReference type="RefSeq" id="WP_075612504.1">
    <property type="nucleotide sequence ID" value="NZ_JACIED010000007.1"/>
</dbReference>
<evidence type="ECO:0000313" key="2">
    <source>
        <dbReference type="EMBL" id="MBB4010247.1"/>
    </source>
</evidence>
<sequence length="323" mass="36831">MASYRCAVVIPTKNAMSVLPKVMDKVLSQHTPWPYQVIAIDSGSRDGTREYLRGLDRVQLIEIAAEDFGHGKTRNLGVAAADADFVAFLTHDAEPVDEHWLAGMVATAETDERIAGVFGRHTAYANASPFTKSDLDQHFRGFLQHPLTVYKDLDPDRYANDQGWRQLLHFYSDNNSLMRKSVWERFPYPDVEFAEDQLWARSIIEAGYWKAYAPDAAVYHSHDYSMVEQLRRAFDESRNFTRYFGYRLSPNIGQALTAMGKFTLQAWRQQLDPVYGKVTLKDRLERAGQRISLVAGHCLGANYEKLPVSLANRLSLDQRLFKS</sequence>
<dbReference type="Gene3D" id="3.90.550.10">
    <property type="entry name" value="Spore Coat Polysaccharide Biosynthesis Protein SpsA, Chain A"/>
    <property type="match status" value="1"/>
</dbReference>
<dbReference type="PANTHER" id="PTHR43685:SF13">
    <property type="entry name" value="O ANTIGEN BIOSYNTHESIS RHAMNOSYLTRANSFERASE RFBN"/>
    <property type="match status" value="1"/>
</dbReference>
<accession>A0A1Q9ABZ1</accession>
<reference evidence="2 5" key="2">
    <citation type="submission" date="2020-08" db="EMBL/GenBank/DDBJ databases">
        <title>Genomic Encyclopedia of Type Strains, Phase IV (KMG-IV): sequencing the most valuable type-strain genomes for metagenomic binning, comparative biology and taxonomic classification.</title>
        <authorList>
            <person name="Goeker M."/>
        </authorList>
    </citation>
    <scope>NUCLEOTIDE SEQUENCE [LARGE SCALE GENOMIC DNA]</scope>
    <source>
        <strain evidence="2 5">DSM 100021</strain>
    </source>
</reference>
<dbReference type="CDD" id="cd00761">
    <property type="entry name" value="Glyco_tranf_GTA_type"/>
    <property type="match status" value="1"/>
</dbReference>
<dbReference type="OrthoDB" id="9794124at2"/>
<dbReference type="EMBL" id="JACIED010000007">
    <property type="protein sequence ID" value="MBB4010247.1"/>
    <property type="molecule type" value="Genomic_DNA"/>
</dbReference>
<dbReference type="GO" id="GO:0016757">
    <property type="term" value="F:glycosyltransferase activity"/>
    <property type="evidence" value="ECO:0007669"/>
    <property type="project" value="UniProtKB-KW"/>
</dbReference>
<dbReference type="SUPFAM" id="SSF53448">
    <property type="entry name" value="Nucleotide-diphospho-sugar transferases"/>
    <property type="match status" value="1"/>
</dbReference>
<dbReference type="GO" id="GO:0044010">
    <property type="term" value="P:single-species biofilm formation"/>
    <property type="evidence" value="ECO:0007669"/>
    <property type="project" value="TreeGrafter"/>
</dbReference>
<dbReference type="InterPro" id="IPR029044">
    <property type="entry name" value="Nucleotide-diphossugar_trans"/>
</dbReference>
<evidence type="ECO:0000313" key="5">
    <source>
        <dbReference type="Proteomes" id="UP000544107"/>
    </source>
</evidence>
<dbReference type="PANTHER" id="PTHR43685">
    <property type="entry name" value="GLYCOSYLTRANSFERASE"/>
    <property type="match status" value="1"/>
</dbReference>
<evidence type="ECO:0000259" key="1">
    <source>
        <dbReference type="Pfam" id="PF00535"/>
    </source>
</evidence>
<dbReference type="EC" id="2.4.1.-" evidence="2"/>
<organism evidence="3 4">
    <name type="scientific">Allorhizobium taibaishanense</name>
    <dbReference type="NCBI Taxonomy" id="887144"/>
    <lineage>
        <taxon>Bacteria</taxon>
        <taxon>Pseudomonadati</taxon>
        <taxon>Pseudomonadota</taxon>
        <taxon>Alphaproteobacteria</taxon>
        <taxon>Hyphomicrobiales</taxon>
        <taxon>Rhizobiaceae</taxon>
        <taxon>Rhizobium/Agrobacterium group</taxon>
        <taxon>Allorhizobium</taxon>
    </lineage>
</organism>
<keyword evidence="2" id="KW-0808">Transferase</keyword>
<feature type="domain" description="Glycosyltransferase 2-like" evidence="1">
    <location>
        <begin position="8"/>
        <end position="183"/>
    </location>
</feature>
<gene>
    <name evidence="3" type="ORF">BJF91_02205</name>
    <name evidence="2" type="ORF">GGQ71_004545</name>
</gene>
<comment type="caution">
    <text evidence="3">The sequence shown here is derived from an EMBL/GenBank/DDBJ whole genome shotgun (WGS) entry which is preliminary data.</text>
</comment>
<dbReference type="InterPro" id="IPR001173">
    <property type="entry name" value="Glyco_trans_2-like"/>
</dbReference>
<dbReference type="EMBL" id="MKIN01000014">
    <property type="protein sequence ID" value="OLP52362.1"/>
    <property type="molecule type" value="Genomic_DNA"/>
</dbReference>
<dbReference type="STRING" id="887144.BJF91_02205"/>
<reference evidence="3 4" key="1">
    <citation type="submission" date="2016-09" db="EMBL/GenBank/DDBJ databases">
        <title>Rhizobium oryziradicis sp. nov., isolated from the root of rice.</title>
        <authorList>
            <person name="Zhao J."/>
            <person name="Zhang X."/>
        </authorList>
    </citation>
    <scope>NUCLEOTIDE SEQUENCE [LARGE SCALE GENOMIC DNA]</scope>
    <source>
        <strain evidence="3 4">14971</strain>
    </source>
</reference>
<keyword evidence="2" id="KW-0328">Glycosyltransferase</keyword>
<protein>
    <submittedName>
        <fullName evidence="2">Rhamnosyltransferase</fullName>
        <ecNumber evidence="2">2.4.1.-</ecNumber>
    </submittedName>
</protein>
<dbReference type="AlphaFoldDB" id="A0A1Q9ABZ1"/>
<keyword evidence="4" id="KW-1185">Reference proteome</keyword>